<dbReference type="RefSeq" id="WP_127072260.1">
    <property type="nucleotide sequence ID" value="NZ_BMKB01000008.1"/>
</dbReference>
<dbReference type="InterPro" id="IPR037294">
    <property type="entry name" value="ABC_BtuC-like"/>
</dbReference>
<evidence type="ECO:0000256" key="5">
    <source>
        <dbReference type="ARBA" id="ARBA00022692"/>
    </source>
</evidence>
<evidence type="ECO:0000256" key="1">
    <source>
        <dbReference type="ARBA" id="ARBA00004651"/>
    </source>
</evidence>
<dbReference type="SUPFAM" id="SSF81345">
    <property type="entry name" value="ABC transporter involved in vitamin B12 uptake, BtuC"/>
    <property type="match status" value="1"/>
</dbReference>
<reference evidence="9 10" key="1">
    <citation type="journal article" date="2014" name="Int. J. Syst. Evol. Microbiol.">
        <title>Complete genome sequence of Corynebacterium casei LMG S-19264T (=DSM 44701T), isolated from a smear-ripened cheese.</title>
        <authorList>
            <consortium name="US DOE Joint Genome Institute (JGI-PGF)"/>
            <person name="Walter F."/>
            <person name="Albersmeier A."/>
            <person name="Kalinowski J."/>
            <person name="Ruckert C."/>
        </authorList>
    </citation>
    <scope>NUCLEOTIDE SEQUENCE [LARGE SCALE GENOMIC DNA]</scope>
    <source>
        <strain evidence="9 10">CGMCC 1.15896</strain>
    </source>
</reference>
<comment type="similarity">
    <text evidence="2">Belongs to the binding-protein-dependent transport system permease family. FecCD subfamily.</text>
</comment>
<keyword evidence="3" id="KW-0813">Transport</keyword>
<sequence>MSASGYAGPHVVLRWANERVALRLPVRGIAAIVVLSVLLFGVLALSLTIGSYDIDVATLWATLTGNTVSTAIDNVVWQFRFPRALTAALVGAMMALSGGAMQNVTRNGLADPSLIGISQGAALAVVAAIIAFPGIDYSLRPVIAFGGALIVAVGVQMLSLQRSGNNTIRFILIGIGVAAFISSITSALMTYGDIHRAMSALSWLAGSINAATWNDVNVLSLWFIVLFPLILALSRTMSVLRMGEVTAVALGAPVRLARYGLICVGVGFAAAATAIVGPLGFIGLIAPHMARRLARSGIGIHTVLTALSGALLVSVADLAGRAAFAPIQLPAGLITSIIGVPIFLVLLQRSAAKQHL</sequence>
<keyword evidence="5 8" id="KW-0812">Transmembrane</keyword>
<proteinExistence type="inferred from homology"/>
<dbReference type="PANTHER" id="PTHR30472:SF24">
    <property type="entry name" value="FERRIC ENTEROBACTIN TRANSPORT SYSTEM PERMEASE PROTEIN FEPG"/>
    <property type="match status" value="1"/>
</dbReference>
<feature type="transmembrane region" description="Helical" evidence="8">
    <location>
        <begin position="84"/>
        <end position="101"/>
    </location>
</feature>
<feature type="transmembrane region" description="Helical" evidence="8">
    <location>
        <begin position="170"/>
        <end position="188"/>
    </location>
</feature>
<evidence type="ECO:0000313" key="9">
    <source>
        <dbReference type="EMBL" id="GGA62570.1"/>
    </source>
</evidence>
<evidence type="ECO:0000256" key="2">
    <source>
        <dbReference type="ARBA" id="ARBA00007935"/>
    </source>
</evidence>
<dbReference type="GO" id="GO:0022857">
    <property type="term" value="F:transmembrane transporter activity"/>
    <property type="evidence" value="ECO:0007669"/>
    <property type="project" value="InterPro"/>
</dbReference>
<comment type="caution">
    <text evidence="9">The sequence shown here is derived from an EMBL/GenBank/DDBJ whole genome shotgun (WGS) entry which is preliminary data.</text>
</comment>
<dbReference type="GO" id="GO:0033214">
    <property type="term" value="P:siderophore-iron import into cell"/>
    <property type="evidence" value="ECO:0007669"/>
    <property type="project" value="TreeGrafter"/>
</dbReference>
<feature type="transmembrane region" description="Helical" evidence="8">
    <location>
        <begin position="327"/>
        <end position="347"/>
    </location>
</feature>
<dbReference type="FunFam" id="1.10.3470.10:FF:000001">
    <property type="entry name" value="Vitamin B12 ABC transporter permease BtuC"/>
    <property type="match status" value="1"/>
</dbReference>
<feature type="transmembrane region" description="Helical" evidence="8">
    <location>
        <begin position="29"/>
        <end position="52"/>
    </location>
</feature>
<feature type="transmembrane region" description="Helical" evidence="8">
    <location>
        <begin position="298"/>
        <end position="315"/>
    </location>
</feature>
<keyword evidence="7 8" id="KW-0472">Membrane</keyword>
<evidence type="ECO:0000256" key="8">
    <source>
        <dbReference type="SAM" id="Phobius"/>
    </source>
</evidence>
<dbReference type="OrthoDB" id="9811721at2"/>
<feature type="transmembrane region" description="Helical" evidence="8">
    <location>
        <begin position="141"/>
        <end position="158"/>
    </location>
</feature>
<evidence type="ECO:0000256" key="6">
    <source>
        <dbReference type="ARBA" id="ARBA00022989"/>
    </source>
</evidence>
<protein>
    <submittedName>
        <fullName evidence="9">Iron ABC transporter permease</fullName>
    </submittedName>
</protein>
<evidence type="ECO:0000313" key="10">
    <source>
        <dbReference type="Proteomes" id="UP000596977"/>
    </source>
</evidence>
<gene>
    <name evidence="9" type="ORF">GCM10011499_36220</name>
</gene>
<feature type="transmembrane region" description="Helical" evidence="8">
    <location>
        <begin position="219"/>
        <end position="239"/>
    </location>
</feature>
<feature type="transmembrane region" description="Helical" evidence="8">
    <location>
        <begin position="113"/>
        <end position="135"/>
    </location>
</feature>
<dbReference type="Gene3D" id="1.10.3470.10">
    <property type="entry name" value="ABC transporter involved in vitamin B12 uptake, BtuC"/>
    <property type="match status" value="1"/>
</dbReference>
<evidence type="ECO:0000256" key="7">
    <source>
        <dbReference type="ARBA" id="ARBA00023136"/>
    </source>
</evidence>
<evidence type="ECO:0000256" key="4">
    <source>
        <dbReference type="ARBA" id="ARBA00022475"/>
    </source>
</evidence>
<comment type="subcellular location">
    <subcellularLocation>
        <location evidence="1">Cell membrane</location>
        <topology evidence="1">Multi-pass membrane protein</topology>
    </subcellularLocation>
</comment>
<evidence type="ECO:0000256" key="3">
    <source>
        <dbReference type="ARBA" id="ARBA00022448"/>
    </source>
</evidence>
<accession>A0A916RQ06</accession>
<dbReference type="CDD" id="cd06550">
    <property type="entry name" value="TM_ABC_iron-siderophores_like"/>
    <property type="match status" value="1"/>
</dbReference>
<organism evidence="9 10">
    <name type="scientific">Pelagibacterium lentulum</name>
    <dbReference type="NCBI Taxonomy" id="2029865"/>
    <lineage>
        <taxon>Bacteria</taxon>
        <taxon>Pseudomonadati</taxon>
        <taxon>Pseudomonadota</taxon>
        <taxon>Alphaproteobacteria</taxon>
        <taxon>Hyphomicrobiales</taxon>
        <taxon>Devosiaceae</taxon>
        <taxon>Pelagibacterium</taxon>
    </lineage>
</organism>
<dbReference type="Pfam" id="PF01032">
    <property type="entry name" value="FecCD"/>
    <property type="match status" value="1"/>
</dbReference>
<name>A0A916RQ06_9HYPH</name>
<keyword evidence="10" id="KW-1185">Reference proteome</keyword>
<dbReference type="EMBL" id="BMKB01000008">
    <property type="protein sequence ID" value="GGA62570.1"/>
    <property type="molecule type" value="Genomic_DNA"/>
</dbReference>
<dbReference type="PANTHER" id="PTHR30472">
    <property type="entry name" value="FERRIC ENTEROBACTIN TRANSPORT SYSTEM PERMEASE PROTEIN"/>
    <property type="match status" value="1"/>
</dbReference>
<dbReference type="AlphaFoldDB" id="A0A916RQ06"/>
<dbReference type="GO" id="GO:0005886">
    <property type="term" value="C:plasma membrane"/>
    <property type="evidence" value="ECO:0007669"/>
    <property type="project" value="UniProtKB-SubCell"/>
</dbReference>
<keyword evidence="6 8" id="KW-1133">Transmembrane helix</keyword>
<feature type="transmembrane region" description="Helical" evidence="8">
    <location>
        <begin position="259"/>
        <end position="286"/>
    </location>
</feature>
<dbReference type="Proteomes" id="UP000596977">
    <property type="component" value="Unassembled WGS sequence"/>
</dbReference>
<keyword evidence="4" id="KW-1003">Cell membrane</keyword>
<dbReference type="InterPro" id="IPR000522">
    <property type="entry name" value="ABC_transptr_permease_BtuC"/>
</dbReference>